<dbReference type="AlphaFoldDB" id="A0A0M0BWV0"/>
<accession>A0A0M0BWV0</accession>
<sequence>MRILQICHRYFPFFGGVEEHVRQISERLAKENEVEVCTTDSSGKLARTEVVNGVEVKRFDCYAPNNAYYFSSEMKKYLKENSNSFDVVHAHNYHAFPALYAAQTKKGNKLIFTPHYHGRGNTFFRSLLHRPYKFFGGKIFAKADKVICVSNYEKNLILENFGEIEGKLVLIPNGVDFQEFRALKEKKGGSKVILTVGRLEQYKGIQHLIGVLPKLETDVVLEIIGEGPYMSSLVKLAKDLSVEKRVSFFQKLSKADVLQKYVDAGVFVLLSERESYGMTVAEALLCGTSCIVANASALIEWVDNKNCYGVDYPIDQNQLKLLIEKLMGQATSRLNNSVLDWKDVTEKLLNVYKDT</sequence>
<evidence type="ECO:0000259" key="1">
    <source>
        <dbReference type="Pfam" id="PF13439"/>
    </source>
</evidence>
<dbReference type="PANTHER" id="PTHR45871:SF1">
    <property type="entry name" value="PHOSPHATIDYLINOSITOL N-ACETYLGLUCOSAMINYLTRANSFERASE SUBUNIT A"/>
    <property type="match status" value="1"/>
</dbReference>
<organism evidence="2 3">
    <name type="scientific">miscellaneous Crenarchaeota group-1 archaeon SG8-32-1</name>
    <dbReference type="NCBI Taxonomy" id="1685124"/>
    <lineage>
        <taxon>Archaea</taxon>
        <taxon>Candidatus Bathyarchaeota</taxon>
        <taxon>MCG-1</taxon>
    </lineage>
</organism>
<reference evidence="2 3" key="1">
    <citation type="submission" date="2015-06" db="EMBL/GenBank/DDBJ databases">
        <title>New insights into the roles of widespread benthic archaea in carbon and nitrogen cycling.</title>
        <authorList>
            <person name="Lazar C.S."/>
            <person name="Baker B.J."/>
            <person name="Seitz K.W."/>
            <person name="Hyde A.S."/>
            <person name="Dick G.J."/>
            <person name="Hinrichs K.-U."/>
            <person name="Teske A.P."/>
        </authorList>
    </citation>
    <scope>NUCLEOTIDE SEQUENCE [LARGE SCALE GENOMIC DNA]</scope>
    <source>
        <strain evidence="2">SG8-32-1</strain>
    </source>
</reference>
<protein>
    <submittedName>
        <fullName evidence="2">LPS biosynthesis protein</fullName>
    </submittedName>
</protein>
<dbReference type="SUPFAM" id="SSF53756">
    <property type="entry name" value="UDP-Glycosyltransferase/glycogen phosphorylase"/>
    <property type="match status" value="1"/>
</dbReference>
<dbReference type="InterPro" id="IPR028098">
    <property type="entry name" value="Glyco_trans_4-like_N"/>
</dbReference>
<proteinExistence type="predicted"/>
<name>A0A0M0BWV0_9ARCH</name>
<dbReference type="Gene3D" id="3.40.50.2000">
    <property type="entry name" value="Glycogen Phosphorylase B"/>
    <property type="match status" value="2"/>
</dbReference>
<dbReference type="EMBL" id="LFWU01000041">
    <property type="protein sequence ID" value="KON33098.1"/>
    <property type="molecule type" value="Genomic_DNA"/>
</dbReference>
<comment type="caution">
    <text evidence="2">The sequence shown here is derived from an EMBL/GenBank/DDBJ whole genome shotgun (WGS) entry which is preliminary data.</text>
</comment>
<dbReference type="Pfam" id="PF13692">
    <property type="entry name" value="Glyco_trans_1_4"/>
    <property type="match status" value="1"/>
</dbReference>
<dbReference type="PANTHER" id="PTHR45871">
    <property type="entry name" value="N-ACETYLGLUCOSAMINYL-PHOSPHATIDYLINOSITOL BIOSYNTHETIC PROTEIN"/>
    <property type="match status" value="1"/>
</dbReference>
<gene>
    <name evidence="2" type="ORF">AC477_02025</name>
</gene>
<dbReference type="Proteomes" id="UP000037237">
    <property type="component" value="Unassembled WGS sequence"/>
</dbReference>
<evidence type="ECO:0000313" key="3">
    <source>
        <dbReference type="Proteomes" id="UP000037237"/>
    </source>
</evidence>
<dbReference type="CDD" id="cd03801">
    <property type="entry name" value="GT4_PimA-like"/>
    <property type="match status" value="1"/>
</dbReference>
<evidence type="ECO:0000313" key="2">
    <source>
        <dbReference type="EMBL" id="KON33098.1"/>
    </source>
</evidence>
<feature type="domain" description="Glycosyltransferase subfamily 4-like N-terminal" evidence="1">
    <location>
        <begin position="14"/>
        <end position="178"/>
    </location>
</feature>
<dbReference type="Pfam" id="PF13439">
    <property type="entry name" value="Glyco_transf_4"/>
    <property type="match status" value="1"/>
</dbReference>